<protein>
    <submittedName>
        <fullName evidence="1">Uncharacterized protein</fullName>
    </submittedName>
</protein>
<sequence>MSTRLPWDAWDNDYSGYYVCQTGFSLNGKSPYGNDRSGFMWQVHSNFILVNEKKHNGVVRPVKDIRYITDLP</sequence>
<dbReference type="AlphaFoldDB" id="A0AAW5NAE8"/>
<dbReference type="RefSeq" id="WP_258336024.1">
    <property type="nucleotide sequence ID" value="NZ_JANRHJ010000012.1"/>
</dbReference>
<keyword evidence="2" id="KW-1185">Reference proteome</keyword>
<reference evidence="1 2" key="1">
    <citation type="submission" date="2022-08" db="EMBL/GenBank/DDBJ databases">
        <authorList>
            <person name="Zeman M."/>
            <person name="Kubasova T."/>
        </authorList>
    </citation>
    <scope>NUCLEOTIDE SEQUENCE [LARGE SCALE GENOMIC DNA]</scope>
    <source>
        <strain evidence="1 2">ET62</strain>
    </source>
</reference>
<proteinExistence type="predicted"/>
<organism evidence="1 2">
    <name type="scientific">Phocaeicola barnesiae</name>
    <dbReference type="NCBI Taxonomy" id="376804"/>
    <lineage>
        <taxon>Bacteria</taxon>
        <taxon>Pseudomonadati</taxon>
        <taxon>Bacteroidota</taxon>
        <taxon>Bacteroidia</taxon>
        <taxon>Bacteroidales</taxon>
        <taxon>Bacteroidaceae</taxon>
        <taxon>Phocaeicola</taxon>
    </lineage>
</organism>
<dbReference type="Proteomes" id="UP001204579">
    <property type="component" value="Unassembled WGS sequence"/>
</dbReference>
<evidence type="ECO:0000313" key="1">
    <source>
        <dbReference type="EMBL" id="MCR8874650.1"/>
    </source>
</evidence>
<accession>A0AAW5NAE8</accession>
<evidence type="ECO:0000313" key="2">
    <source>
        <dbReference type="Proteomes" id="UP001204579"/>
    </source>
</evidence>
<name>A0AAW5NAE8_9BACT</name>
<gene>
    <name evidence="1" type="ORF">NW209_11610</name>
</gene>
<comment type="caution">
    <text evidence="1">The sequence shown here is derived from an EMBL/GenBank/DDBJ whole genome shotgun (WGS) entry which is preliminary data.</text>
</comment>
<dbReference type="EMBL" id="JANRHJ010000012">
    <property type="protein sequence ID" value="MCR8874650.1"/>
    <property type="molecule type" value="Genomic_DNA"/>
</dbReference>